<feature type="non-terminal residue" evidence="2">
    <location>
        <position position="112"/>
    </location>
</feature>
<dbReference type="Proteomes" id="UP000803844">
    <property type="component" value="Unassembled WGS sequence"/>
</dbReference>
<comment type="caution">
    <text evidence="2">The sequence shown here is derived from an EMBL/GenBank/DDBJ whole genome shotgun (WGS) entry which is preliminary data.</text>
</comment>
<protein>
    <submittedName>
        <fullName evidence="2">Uncharacterized protein</fullName>
    </submittedName>
</protein>
<sequence>MESLSGNTISHGVRRAGPTTTRPPSPPYIHIPTPLSLGPDAVIHITPSYEHSFASNLTAEDFDIITGGLQQRSVSYTANQSWVYEDRRKAQTILDYLYLGPMSTVRDRDYLR</sequence>
<gene>
    <name evidence="2" type="ORF">M406DRAFT_355363</name>
</gene>
<evidence type="ECO:0000256" key="1">
    <source>
        <dbReference type="SAM" id="MobiDB-lite"/>
    </source>
</evidence>
<dbReference type="EMBL" id="MU032346">
    <property type="protein sequence ID" value="KAF3766792.1"/>
    <property type="molecule type" value="Genomic_DNA"/>
</dbReference>
<proteinExistence type="predicted"/>
<dbReference type="GeneID" id="63840278"/>
<evidence type="ECO:0000313" key="2">
    <source>
        <dbReference type="EMBL" id="KAF3766792.1"/>
    </source>
</evidence>
<reference evidence="2" key="1">
    <citation type="journal article" date="2020" name="Phytopathology">
        <title>Genome sequence of the chestnut blight fungus Cryphonectria parasitica EP155: A fundamental resource for an archetypical invasive plant pathogen.</title>
        <authorList>
            <person name="Crouch J.A."/>
            <person name="Dawe A."/>
            <person name="Aerts A."/>
            <person name="Barry K."/>
            <person name="Churchill A.C.L."/>
            <person name="Grimwood J."/>
            <person name="Hillman B."/>
            <person name="Milgroom M.G."/>
            <person name="Pangilinan J."/>
            <person name="Smith M."/>
            <person name="Salamov A."/>
            <person name="Schmutz J."/>
            <person name="Yadav J."/>
            <person name="Grigoriev I.V."/>
            <person name="Nuss D."/>
        </authorList>
    </citation>
    <scope>NUCLEOTIDE SEQUENCE</scope>
    <source>
        <strain evidence="2">EP155</strain>
    </source>
</reference>
<feature type="region of interest" description="Disordered" evidence="1">
    <location>
        <begin position="1"/>
        <end position="27"/>
    </location>
</feature>
<dbReference type="RefSeq" id="XP_040777753.1">
    <property type="nucleotide sequence ID" value="XM_040923149.1"/>
</dbReference>
<name>A0A9P4Y4J0_CRYP1</name>
<dbReference type="OrthoDB" id="10252009at2759"/>
<dbReference type="AlphaFoldDB" id="A0A9P4Y4J0"/>
<accession>A0A9P4Y4J0</accession>
<evidence type="ECO:0000313" key="3">
    <source>
        <dbReference type="Proteomes" id="UP000803844"/>
    </source>
</evidence>
<organism evidence="2 3">
    <name type="scientific">Cryphonectria parasitica (strain ATCC 38755 / EP155)</name>
    <dbReference type="NCBI Taxonomy" id="660469"/>
    <lineage>
        <taxon>Eukaryota</taxon>
        <taxon>Fungi</taxon>
        <taxon>Dikarya</taxon>
        <taxon>Ascomycota</taxon>
        <taxon>Pezizomycotina</taxon>
        <taxon>Sordariomycetes</taxon>
        <taxon>Sordariomycetidae</taxon>
        <taxon>Diaporthales</taxon>
        <taxon>Cryphonectriaceae</taxon>
        <taxon>Cryphonectria-Endothia species complex</taxon>
        <taxon>Cryphonectria</taxon>
    </lineage>
</organism>
<feature type="compositionally biased region" description="Polar residues" evidence="1">
    <location>
        <begin position="1"/>
        <end position="10"/>
    </location>
</feature>
<keyword evidence="3" id="KW-1185">Reference proteome</keyword>